<sequence length="109" mass="11852">MGSSPLFLPYAYAIAIADNIPVKLKTELDTALNQSGNCGPHTLIQNSDQPGIGKLPISKNIEVTMIRGVIIKKPSRNDIKTTLFPSFEATGISTFSNFFCILEPPTEKN</sequence>
<accession>A0A805YV62</accession>
<dbReference type="EMBL" id="CP000413">
    <property type="protein sequence ID" value="ABJ60792.1"/>
    <property type="molecule type" value="Genomic_DNA"/>
</dbReference>
<dbReference type="Proteomes" id="UP000000664">
    <property type="component" value="Chromosome"/>
</dbReference>
<dbReference type="KEGG" id="lga:LGAS_1431"/>
<reference evidence="1 2" key="1">
    <citation type="journal article" date="2006" name="Proc. Natl. Acad. Sci. U.S.A.">
        <title>Comparative genomics of the lactic acid bacteria.</title>
        <authorList>
            <person name="Makarova K."/>
            <person name="Slesarev A."/>
            <person name="Wolf Y."/>
            <person name="Sorokin A."/>
            <person name="Mirkin B."/>
            <person name="Koonin E."/>
            <person name="Pavlov A."/>
            <person name="Pavlova N."/>
            <person name="Karamychev V."/>
            <person name="Polouchine N."/>
            <person name="Shakhova V."/>
            <person name="Grigoriev I."/>
            <person name="Lou Y."/>
            <person name="Rohksar D."/>
            <person name="Lucas S."/>
            <person name="Huang K."/>
            <person name="Goodstein D.M."/>
            <person name="Hawkins T."/>
            <person name="Plengvidhya V."/>
            <person name="Welker D."/>
            <person name="Hughes J."/>
            <person name="Goh Y."/>
            <person name="Benson A."/>
            <person name="Baldwin K."/>
            <person name="Lee J.H."/>
            <person name="Diaz-Muniz I."/>
            <person name="Dosti B."/>
            <person name="Smeianov V."/>
            <person name="Wechter W."/>
            <person name="Barabote R."/>
            <person name="Lorca G."/>
            <person name="Altermann E."/>
            <person name="Barrangou R."/>
            <person name="Ganesan B."/>
            <person name="Xie Y."/>
            <person name="Rawsthorne H."/>
            <person name="Tamir D."/>
            <person name="Parker C."/>
            <person name="Breidt F."/>
            <person name="Broadbent J."/>
            <person name="Hutkins R."/>
            <person name="O'Sullivan D."/>
            <person name="Steele J."/>
            <person name="Unlu G."/>
            <person name="Saier M."/>
            <person name="Klaenhammer T."/>
            <person name="Richardson P."/>
            <person name="Kozyavkin S."/>
            <person name="Weimer B."/>
            <person name="Mills D."/>
        </authorList>
    </citation>
    <scope>NUCLEOTIDE SEQUENCE [LARGE SCALE GENOMIC DNA]</scope>
    <source>
        <strain evidence="2">ATCC 33323 / DSM 20243 / BCRC 14619 / CIP 102991 / JCM 1131 / KCTC 3163 / NCIMB 11718 / NCTC 13722 / AM63</strain>
    </source>
</reference>
<evidence type="ECO:0000313" key="2">
    <source>
        <dbReference type="Proteomes" id="UP000000664"/>
    </source>
</evidence>
<organism evidence="1 2">
    <name type="scientific">Lactobacillus gasseri (strain ATCC 33323 / DSM 20243 / BCRC 14619 / CIP 102991 / JCM 1131 / KCTC 3163 / NCIMB 11718 / NCTC 13722 / AM63)</name>
    <dbReference type="NCBI Taxonomy" id="324831"/>
    <lineage>
        <taxon>Bacteria</taxon>
        <taxon>Bacillati</taxon>
        <taxon>Bacillota</taxon>
        <taxon>Bacilli</taxon>
        <taxon>Lactobacillales</taxon>
        <taxon>Lactobacillaceae</taxon>
        <taxon>Lactobacillus</taxon>
    </lineage>
</organism>
<protein>
    <submittedName>
        <fullName evidence="1">Uncharacterized protein</fullName>
    </submittedName>
</protein>
<dbReference type="AlphaFoldDB" id="A0A805YV62"/>
<proteinExistence type="predicted"/>
<gene>
    <name evidence="1" type="ordered locus">LGAS_1431</name>
</gene>
<evidence type="ECO:0000313" key="1">
    <source>
        <dbReference type="EMBL" id="ABJ60792.1"/>
    </source>
</evidence>
<name>A0A805YV62_LACGA</name>